<evidence type="ECO:0000256" key="1">
    <source>
        <dbReference type="ARBA" id="ARBA00022723"/>
    </source>
</evidence>
<evidence type="ECO:0008006" key="7">
    <source>
        <dbReference type="Google" id="ProtNLM"/>
    </source>
</evidence>
<dbReference type="PANTHER" id="PTHR10044:SF139">
    <property type="entry name" value="DEATH-ASSOCIATED INHIBITOR OF APOPTOSIS 2"/>
    <property type="match status" value="1"/>
</dbReference>
<keyword evidence="3" id="KW-0862">Zinc</keyword>
<evidence type="ECO:0000256" key="4">
    <source>
        <dbReference type="SAM" id="MobiDB-lite"/>
    </source>
</evidence>
<dbReference type="OrthoDB" id="297881at2759"/>
<dbReference type="EMBL" id="JAIWYP010000014">
    <property type="protein sequence ID" value="KAH3709510.1"/>
    <property type="molecule type" value="Genomic_DNA"/>
</dbReference>
<feature type="compositionally biased region" description="Polar residues" evidence="4">
    <location>
        <begin position="111"/>
        <end position="120"/>
    </location>
</feature>
<dbReference type="PANTHER" id="PTHR10044">
    <property type="entry name" value="INHIBITOR OF APOPTOSIS"/>
    <property type="match status" value="1"/>
</dbReference>
<dbReference type="InterPro" id="IPR050784">
    <property type="entry name" value="IAP"/>
</dbReference>
<accession>A0A9D3Z2M1</accession>
<name>A0A9D3Z2M1_DREPO</name>
<gene>
    <name evidence="5" type="ORF">DPMN_068973</name>
</gene>
<dbReference type="GO" id="GO:0005737">
    <property type="term" value="C:cytoplasm"/>
    <property type="evidence" value="ECO:0007669"/>
    <property type="project" value="TreeGrafter"/>
</dbReference>
<dbReference type="GO" id="GO:0008270">
    <property type="term" value="F:zinc ion binding"/>
    <property type="evidence" value="ECO:0007669"/>
    <property type="project" value="UniProtKB-KW"/>
</dbReference>
<proteinExistence type="predicted"/>
<dbReference type="GO" id="GO:0043027">
    <property type="term" value="F:cysteine-type endopeptidase inhibitor activity involved in apoptotic process"/>
    <property type="evidence" value="ECO:0007669"/>
    <property type="project" value="TreeGrafter"/>
</dbReference>
<dbReference type="CDD" id="cd00022">
    <property type="entry name" value="BIR"/>
    <property type="match status" value="1"/>
</dbReference>
<reference evidence="5" key="2">
    <citation type="submission" date="2020-11" db="EMBL/GenBank/DDBJ databases">
        <authorList>
            <person name="McCartney M.A."/>
            <person name="Auch B."/>
            <person name="Kono T."/>
            <person name="Mallez S."/>
            <person name="Becker A."/>
            <person name="Gohl D.M."/>
            <person name="Silverstein K.A.T."/>
            <person name="Koren S."/>
            <person name="Bechman K.B."/>
            <person name="Herman A."/>
            <person name="Abrahante J.E."/>
            <person name="Garbe J."/>
        </authorList>
    </citation>
    <scope>NUCLEOTIDE SEQUENCE</scope>
    <source>
        <strain evidence="5">Duluth1</strain>
        <tissue evidence="5">Whole animal</tissue>
    </source>
</reference>
<dbReference type="SMART" id="SM00238">
    <property type="entry name" value="BIR"/>
    <property type="match status" value="1"/>
</dbReference>
<protein>
    <recommendedName>
        <fullName evidence="7">RING-type domain-containing protein</fullName>
    </recommendedName>
</protein>
<dbReference type="Proteomes" id="UP000828390">
    <property type="component" value="Unassembled WGS sequence"/>
</dbReference>
<dbReference type="InterPro" id="IPR001370">
    <property type="entry name" value="BIR_rpt"/>
</dbReference>
<dbReference type="GO" id="GO:0043066">
    <property type="term" value="P:negative regulation of apoptotic process"/>
    <property type="evidence" value="ECO:0007669"/>
    <property type="project" value="TreeGrafter"/>
</dbReference>
<dbReference type="AlphaFoldDB" id="A0A9D3Z2M1"/>
<dbReference type="SUPFAM" id="SSF57924">
    <property type="entry name" value="Inhibitor of apoptosis (IAP) repeat"/>
    <property type="match status" value="1"/>
</dbReference>
<dbReference type="Pfam" id="PF13920">
    <property type="entry name" value="zf-C3HC4_3"/>
    <property type="match status" value="1"/>
</dbReference>
<reference evidence="5" key="1">
    <citation type="journal article" date="2019" name="bioRxiv">
        <title>The Genome of the Zebra Mussel, Dreissena polymorpha: A Resource for Invasive Species Research.</title>
        <authorList>
            <person name="McCartney M.A."/>
            <person name="Auch B."/>
            <person name="Kono T."/>
            <person name="Mallez S."/>
            <person name="Zhang Y."/>
            <person name="Obille A."/>
            <person name="Becker A."/>
            <person name="Abrahante J.E."/>
            <person name="Garbe J."/>
            <person name="Badalamenti J.P."/>
            <person name="Herman A."/>
            <person name="Mangelson H."/>
            <person name="Liachko I."/>
            <person name="Sullivan S."/>
            <person name="Sone E.D."/>
            <person name="Koren S."/>
            <person name="Silverstein K.A.T."/>
            <person name="Beckman K.B."/>
            <person name="Gohl D.M."/>
        </authorList>
    </citation>
    <scope>NUCLEOTIDE SEQUENCE</scope>
    <source>
        <strain evidence="5">Duluth1</strain>
        <tissue evidence="5">Whole animal</tissue>
    </source>
</reference>
<dbReference type="GO" id="GO:0061630">
    <property type="term" value="F:ubiquitin protein ligase activity"/>
    <property type="evidence" value="ECO:0007669"/>
    <property type="project" value="TreeGrafter"/>
</dbReference>
<dbReference type="GO" id="GO:0031398">
    <property type="term" value="P:positive regulation of protein ubiquitination"/>
    <property type="evidence" value="ECO:0007669"/>
    <property type="project" value="TreeGrafter"/>
</dbReference>
<dbReference type="Gene3D" id="1.10.1170.10">
    <property type="entry name" value="Inhibitor Of Apoptosis Protein (2mihbC-IAP-1), Chain A"/>
    <property type="match status" value="1"/>
</dbReference>
<dbReference type="Pfam" id="PF00653">
    <property type="entry name" value="BIR"/>
    <property type="match status" value="1"/>
</dbReference>
<keyword evidence="6" id="KW-1185">Reference proteome</keyword>
<evidence type="ECO:0000313" key="6">
    <source>
        <dbReference type="Proteomes" id="UP000828390"/>
    </source>
</evidence>
<dbReference type="Gene3D" id="3.30.40.10">
    <property type="entry name" value="Zinc/RING finger domain, C3HC4 (zinc finger)"/>
    <property type="match status" value="1"/>
</dbReference>
<keyword evidence="2" id="KW-0863">Zinc-finger</keyword>
<evidence type="ECO:0000313" key="5">
    <source>
        <dbReference type="EMBL" id="KAH3709510.1"/>
    </source>
</evidence>
<dbReference type="FunFam" id="1.10.1170.10:FF:000002">
    <property type="entry name" value="Baculoviral IAP repeat containing 7"/>
    <property type="match status" value="1"/>
</dbReference>
<keyword evidence="1" id="KW-0479">Metal-binding</keyword>
<evidence type="ECO:0000256" key="2">
    <source>
        <dbReference type="ARBA" id="ARBA00022771"/>
    </source>
</evidence>
<feature type="compositionally biased region" description="Low complexity" evidence="4">
    <location>
        <begin position="121"/>
        <end position="133"/>
    </location>
</feature>
<feature type="region of interest" description="Disordered" evidence="4">
    <location>
        <begin position="111"/>
        <end position="135"/>
    </location>
</feature>
<dbReference type="PROSITE" id="PS50143">
    <property type="entry name" value="BIR_REPEAT_2"/>
    <property type="match status" value="1"/>
</dbReference>
<sequence>MDVCGNDVECDGMCGAGNIRGKLNSLQTGVMVAPADFAKVLSQLDTKAVQPSSDDDNSTSPNVCVTSQRTLFKNSVTQHHSPTTHRQTQQLTNRTETYTYLQTFSNGSSALLTHSNSQTANNGSPPTTINTPGPTGPKYPNFSTVPQRLKSFGATILAVSTQLLSVAGFFLVRNGGEDATRCHHCGLGLRHWSPEDDPWVEHARFSPKCEYLLSVKGHEFVNLIQLAVKYSSDKTNGTANQLGYTPSTNSYKSSLEPKVAKTRQDLMRENSDLHSIMKCMYCTRKDVSIVFLPCGHLISCDGCGKEQRMCKICGSSIKGTVRTYMA</sequence>
<organism evidence="5 6">
    <name type="scientific">Dreissena polymorpha</name>
    <name type="common">Zebra mussel</name>
    <name type="synonym">Mytilus polymorpha</name>
    <dbReference type="NCBI Taxonomy" id="45954"/>
    <lineage>
        <taxon>Eukaryota</taxon>
        <taxon>Metazoa</taxon>
        <taxon>Spiralia</taxon>
        <taxon>Lophotrochozoa</taxon>
        <taxon>Mollusca</taxon>
        <taxon>Bivalvia</taxon>
        <taxon>Autobranchia</taxon>
        <taxon>Heteroconchia</taxon>
        <taxon>Euheterodonta</taxon>
        <taxon>Imparidentia</taxon>
        <taxon>Neoheterodontei</taxon>
        <taxon>Myida</taxon>
        <taxon>Dreissenoidea</taxon>
        <taxon>Dreissenidae</taxon>
        <taxon>Dreissena</taxon>
    </lineage>
</organism>
<dbReference type="GO" id="GO:0005634">
    <property type="term" value="C:nucleus"/>
    <property type="evidence" value="ECO:0007669"/>
    <property type="project" value="TreeGrafter"/>
</dbReference>
<dbReference type="InterPro" id="IPR013083">
    <property type="entry name" value="Znf_RING/FYVE/PHD"/>
</dbReference>
<evidence type="ECO:0000256" key="3">
    <source>
        <dbReference type="ARBA" id="ARBA00022833"/>
    </source>
</evidence>
<comment type="caution">
    <text evidence="5">The sequence shown here is derived from an EMBL/GenBank/DDBJ whole genome shotgun (WGS) entry which is preliminary data.</text>
</comment>
<dbReference type="GO" id="GO:0051726">
    <property type="term" value="P:regulation of cell cycle"/>
    <property type="evidence" value="ECO:0007669"/>
    <property type="project" value="TreeGrafter"/>
</dbReference>